<accession>A0A139AS79</accession>
<sequence>MNISAAKLPRLLVHRCVSEASRAPATRSCPRLFTSSRNERLPSSIESLQRPPPFPEEPPLPPLAPSGATSRPTIILPNPISANLSEVLSNPSQRAKFAANFKINLIQLLLTMTVSSVALSLKWIRMDLRDVKTKGEVRVAVLEEELQGIELEIAQLRQTSSLTPDSRHPHSSSLTPSKIEDNSGTGLNTTTVLVD</sequence>
<feature type="region of interest" description="Disordered" evidence="1">
    <location>
        <begin position="160"/>
        <end position="195"/>
    </location>
</feature>
<protein>
    <submittedName>
        <fullName evidence="2">Uncharacterized protein</fullName>
    </submittedName>
</protein>
<dbReference type="AlphaFoldDB" id="A0A139AS79"/>
<proteinExistence type="predicted"/>
<dbReference type="EMBL" id="KQ965739">
    <property type="protein sequence ID" value="KXS19325.1"/>
    <property type="molecule type" value="Genomic_DNA"/>
</dbReference>
<feature type="compositionally biased region" description="Pro residues" evidence="1">
    <location>
        <begin position="50"/>
        <end position="64"/>
    </location>
</feature>
<organism evidence="2 3">
    <name type="scientific">Gonapodya prolifera (strain JEL478)</name>
    <name type="common">Monoblepharis prolifera</name>
    <dbReference type="NCBI Taxonomy" id="1344416"/>
    <lineage>
        <taxon>Eukaryota</taxon>
        <taxon>Fungi</taxon>
        <taxon>Fungi incertae sedis</taxon>
        <taxon>Chytridiomycota</taxon>
        <taxon>Chytridiomycota incertae sedis</taxon>
        <taxon>Monoblepharidomycetes</taxon>
        <taxon>Monoblepharidales</taxon>
        <taxon>Gonapodyaceae</taxon>
        <taxon>Gonapodya</taxon>
    </lineage>
</organism>
<keyword evidence="3" id="KW-1185">Reference proteome</keyword>
<feature type="region of interest" description="Disordered" evidence="1">
    <location>
        <begin position="31"/>
        <end position="72"/>
    </location>
</feature>
<evidence type="ECO:0000256" key="1">
    <source>
        <dbReference type="SAM" id="MobiDB-lite"/>
    </source>
</evidence>
<dbReference type="Proteomes" id="UP000070544">
    <property type="component" value="Unassembled WGS sequence"/>
</dbReference>
<gene>
    <name evidence="2" type="ORF">M427DRAFT_143494</name>
</gene>
<reference evidence="2 3" key="1">
    <citation type="journal article" date="2015" name="Genome Biol. Evol.">
        <title>Phylogenomic analyses indicate that early fungi evolved digesting cell walls of algal ancestors of land plants.</title>
        <authorList>
            <person name="Chang Y."/>
            <person name="Wang S."/>
            <person name="Sekimoto S."/>
            <person name="Aerts A.L."/>
            <person name="Choi C."/>
            <person name="Clum A."/>
            <person name="LaButti K.M."/>
            <person name="Lindquist E.A."/>
            <person name="Yee Ngan C."/>
            <person name="Ohm R.A."/>
            <person name="Salamov A.A."/>
            <person name="Grigoriev I.V."/>
            <person name="Spatafora J.W."/>
            <person name="Berbee M.L."/>
        </authorList>
    </citation>
    <scope>NUCLEOTIDE SEQUENCE [LARGE SCALE GENOMIC DNA]</scope>
    <source>
        <strain evidence="2 3">JEL478</strain>
    </source>
</reference>
<name>A0A139AS79_GONPJ</name>
<feature type="compositionally biased region" description="Polar residues" evidence="1">
    <location>
        <begin position="171"/>
        <end position="195"/>
    </location>
</feature>
<feature type="non-terminal residue" evidence="2">
    <location>
        <position position="195"/>
    </location>
</feature>
<evidence type="ECO:0000313" key="2">
    <source>
        <dbReference type="EMBL" id="KXS19325.1"/>
    </source>
</evidence>
<evidence type="ECO:0000313" key="3">
    <source>
        <dbReference type="Proteomes" id="UP000070544"/>
    </source>
</evidence>